<evidence type="ECO:0000256" key="13">
    <source>
        <dbReference type="SAM" id="MobiDB-lite"/>
    </source>
</evidence>
<dbReference type="GO" id="GO:0016887">
    <property type="term" value="F:ATP hydrolysis activity"/>
    <property type="evidence" value="ECO:0007669"/>
    <property type="project" value="InterPro"/>
</dbReference>
<evidence type="ECO:0000256" key="1">
    <source>
        <dbReference type="ARBA" id="ARBA00004434"/>
    </source>
</evidence>
<dbReference type="GO" id="GO:0034551">
    <property type="term" value="P:mitochondrial respiratory chain complex III assembly"/>
    <property type="evidence" value="ECO:0007669"/>
    <property type="project" value="UniProtKB-ARBA"/>
</dbReference>
<evidence type="ECO:0000256" key="8">
    <source>
        <dbReference type="ARBA" id="ARBA00022989"/>
    </source>
</evidence>
<dbReference type="SMART" id="SM00382">
    <property type="entry name" value="AAA"/>
    <property type="match status" value="1"/>
</dbReference>
<sequence>MTDNIPNASTAPASVSSLAPAPTLPVDGAPGSTMSLVERFMNDNPYFQAGFGLMASVGLTAVRQGVVVGTAALRRRMLVTLEINNKDRAYEWFLAWMAKQTSEQATKPSRFAPWTRSHQLSVETTVEQRKNGSSSALFKLVAGPGTHYVQYKGAWMQVKRERETRSMQLMSGTPWETVTLTTLSRDRKLFPELLTEARDAAMAGQEGKLVIHTAWGIEWRPFGQPRIKRPLQSVVLAPDVAETIENDVKAFLDRRQWYADRGIPYRRGFLLHGPPGSGKTSFIQALAGSLSYDICVLNLSERGLADDKLFHLLSNAPERSFILIEDIDAAFNKRVQTSEDGYQSSVTFSGFLNALDGVASGEERIIFMTTNHVDRLDPALIRPGRVDLNQLIDDATPEQASVLFKRFYGGRTASEDITDIEVSQFADHLRNMVHEEMQSGRRVSMAALQGFFIRNDARTAIDKCGDLFVFKTPAS</sequence>
<feature type="domain" description="AAA+ ATPase" evidence="14">
    <location>
        <begin position="265"/>
        <end position="396"/>
    </location>
</feature>
<dbReference type="InterPro" id="IPR057495">
    <property type="entry name" value="AAA_lid_BCS1"/>
</dbReference>
<dbReference type="FunFam" id="3.40.50.300:FF:000768">
    <property type="entry name" value="Probable mitochondrial chaperone bcs1"/>
    <property type="match status" value="1"/>
</dbReference>
<dbReference type="GO" id="GO:0005743">
    <property type="term" value="C:mitochondrial inner membrane"/>
    <property type="evidence" value="ECO:0007669"/>
    <property type="project" value="UniProtKB-SubCell"/>
</dbReference>
<feature type="compositionally biased region" description="Low complexity" evidence="13">
    <location>
        <begin position="8"/>
        <end position="24"/>
    </location>
</feature>
<dbReference type="GO" id="GO:0005524">
    <property type="term" value="F:ATP binding"/>
    <property type="evidence" value="ECO:0007669"/>
    <property type="project" value="UniProtKB-KW"/>
</dbReference>
<keyword evidence="5" id="KW-0999">Mitochondrion inner membrane</keyword>
<dbReference type="Pfam" id="PF25426">
    <property type="entry name" value="AAA_lid_BCS1"/>
    <property type="match status" value="1"/>
</dbReference>
<comment type="subcellular location">
    <subcellularLocation>
        <location evidence="1">Mitochondrion inner membrane</location>
        <topology evidence="1">Single-pass membrane protein</topology>
    </subcellularLocation>
</comment>
<evidence type="ECO:0000256" key="7">
    <source>
        <dbReference type="ARBA" id="ARBA00022840"/>
    </source>
</evidence>
<dbReference type="InterPro" id="IPR003959">
    <property type="entry name" value="ATPase_AAA_core"/>
</dbReference>
<keyword evidence="9" id="KW-0496">Mitochondrion</keyword>
<organism evidence="16 17">
    <name type="scientific">Psilocybe cf. subviscida</name>
    <dbReference type="NCBI Taxonomy" id="2480587"/>
    <lineage>
        <taxon>Eukaryota</taxon>
        <taxon>Fungi</taxon>
        <taxon>Dikarya</taxon>
        <taxon>Basidiomycota</taxon>
        <taxon>Agaricomycotina</taxon>
        <taxon>Agaricomycetes</taxon>
        <taxon>Agaricomycetidae</taxon>
        <taxon>Agaricales</taxon>
        <taxon>Agaricineae</taxon>
        <taxon>Strophariaceae</taxon>
        <taxon>Psilocybe</taxon>
    </lineage>
</organism>
<keyword evidence="4 12" id="KW-0547">Nucleotide-binding</keyword>
<dbReference type="InterPro" id="IPR003960">
    <property type="entry name" value="ATPase_AAA_CS"/>
</dbReference>
<comment type="similarity">
    <text evidence="2">Belongs to the AAA ATPase family. BCS1 subfamily.</text>
</comment>
<keyword evidence="6" id="KW-0378">Hydrolase</keyword>
<evidence type="ECO:0000256" key="12">
    <source>
        <dbReference type="RuleBase" id="RU003651"/>
    </source>
</evidence>
<evidence type="ECO:0000256" key="5">
    <source>
        <dbReference type="ARBA" id="ARBA00022792"/>
    </source>
</evidence>
<evidence type="ECO:0000259" key="15">
    <source>
        <dbReference type="SMART" id="SM01024"/>
    </source>
</evidence>
<evidence type="ECO:0008006" key="18">
    <source>
        <dbReference type="Google" id="ProtNLM"/>
    </source>
</evidence>
<evidence type="ECO:0000256" key="10">
    <source>
        <dbReference type="ARBA" id="ARBA00023136"/>
    </source>
</evidence>
<dbReference type="Pfam" id="PF00004">
    <property type="entry name" value="AAA"/>
    <property type="match status" value="1"/>
</dbReference>
<evidence type="ECO:0000259" key="14">
    <source>
        <dbReference type="SMART" id="SM00382"/>
    </source>
</evidence>
<evidence type="ECO:0000256" key="4">
    <source>
        <dbReference type="ARBA" id="ARBA00022741"/>
    </source>
</evidence>
<feature type="region of interest" description="Disordered" evidence="13">
    <location>
        <begin position="1"/>
        <end position="24"/>
    </location>
</feature>
<keyword evidence="17" id="KW-1185">Reference proteome</keyword>
<dbReference type="EMBL" id="JAACJJ010000001">
    <property type="protein sequence ID" value="KAF5331041.1"/>
    <property type="molecule type" value="Genomic_DNA"/>
</dbReference>
<name>A0A8H5BXD7_9AGAR</name>
<evidence type="ECO:0000256" key="6">
    <source>
        <dbReference type="ARBA" id="ARBA00022801"/>
    </source>
</evidence>
<evidence type="ECO:0000256" key="11">
    <source>
        <dbReference type="ARBA" id="ARBA00048778"/>
    </source>
</evidence>
<dbReference type="PANTHER" id="PTHR23070">
    <property type="entry name" value="BCS1 AAA-TYPE ATPASE"/>
    <property type="match status" value="1"/>
</dbReference>
<dbReference type="InterPro" id="IPR027417">
    <property type="entry name" value="P-loop_NTPase"/>
</dbReference>
<comment type="caution">
    <text evidence="16">The sequence shown here is derived from an EMBL/GenBank/DDBJ whole genome shotgun (WGS) entry which is preliminary data.</text>
</comment>
<dbReference type="InterPro" id="IPR003593">
    <property type="entry name" value="AAA+_ATPase"/>
</dbReference>
<evidence type="ECO:0000313" key="16">
    <source>
        <dbReference type="EMBL" id="KAF5331041.1"/>
    </source>
</evidence>
<proteinExistence type="inferred from homology"/>
<dbReference type="SUPFAM" id="SSF52540">
    <property type="entry name" value="P-loop containing nucleoside triphosphate hydrolases"/>
    <property type="match status" value="1"/>
</dbReference>
<dbReference type="Pfam" id="PF08740">
    <property type="entry name" value="BCS1_N"/>
    <property type="match status" value="1"/>
</dbReference>
<dbReference type="InterPro" id="IPR050747">
    <property type="entry name" value="Mitochondrial_chaperone_BCS1"/>
</dbReference>
<reference evidence="16 17" key="1">
    <citation type="journal article" date="2020" name="ISME J.">
        <title>Uncovering the hidden diversity of litter-decomposition mechanisms in mushroom-forming fungi.</title>
        <authorList>
            <person name="Floudas D."/>
            <person name="Bentzer J."/>
            <person name="Ahren D."/>
            <person name="Johansson T."/>
            <person name="Persson P."/>
            <person name="Tunlid A."/>
        </authorList>
    </citation>
    <scope>NUCLEOTIDE SEQUENCE [LARGE SCALE GENOMIC DNA]</scope>
    <source>
        <strain evidence="16 17">CBS 101986</strain>
    </source>
</reference>
<dbReference type="Proteomes" id="UP000567179">
    <property type="component" value="Unassembled WGS sequence"/>
</dbReference>
<protein>
    <recommendedName>
        <fullName evidence="18">Mitochondrial chaperone BCS1</fullName>
    </recommendedName>
</protein>
<evidence type="ECO:0000256" key="2">
    <source>
        <dbReference type="ARBA" id="ARBA00007448"/>
    </source>
</evidence>
<dbReference type="InterPro" id="IPR014851">
    <property type="entry name" value="BCS1_N"/>
</dbReference>
<keyword evidence="3" id="KW-0812">Transmembrane</keyword>
<evidence type="ECO:0000313" key="17">
    <source>
        <dbReference type="Proteomes" id="UP000567179"/>
    </source>
</evidence>
<dbReference type="PROSITE" id="PS00674">
    <property type="entry name" value="AAA"/>
    <property type="match status" value="1"/>
</dbReference>
<dbReference type="AlphaFoldDB" id="A0A8H5BXD7"/>
<dbReference type="CDD" id="cd19510">
    <property type="entry name" value="RecA-like_BCS1"/>
    <property type="match status" value="1"/>
</dbReference>
<keyword evidence="7 12" id="KW-0067">ATP-binding</keyword>
<feature type="domain" description="BCS1 N-terminal" evidence="15">
    <location>
        <begin position="53"/>
        <end position="234"/>
    </location>
</feature>
<accession>A0A8H5BXD7</accession>
<gene>
    <name evidence="16" type="ORF">D9619_005918</name>
</gene>
<dbReference type="OrthoDB" id="10251412at2759"/>
<dbReference type="SMART" id="SM01024">
    <property type="entry name" value="BCS1_N"/>
    <property type="match status" value="1"/>
</dbReference>
<evidence type="ECO:0000256" key="3">
    <source>
        <dbReference type="ARBA" id="ARBA00022692"/>
    </source>
</evidence>
<comment type="catalytic activity">
    <reaction evidence="11">
        <text>ATP + H2O = ADP + phosphate + H(+)</text>
        <dbReference type="Rhea" id="RHEA:13065"/>
        <dbReference type="ChEBI" id="CHEBI:15377"/>
        <dbReference type="ChEBI" id="CHEBI:15378"/>
        <dbReference type="ChEBI" id="CHEBI:30616"/>
        <dbReference type="ChEBI" id="CHEBI:43474"/>
        <dbReference type="ChEBI" id="CHEBI:456216"/>
    </reaction>
    <physiologicalReaction direction="left-to-right" evidence="11">
        <dbReference type="Rhea" id="RHEA:13066"/>
    </physiologicalReaction>
</comment>
<keyword evidence="10" id="KW-0472">Membrane</keyword>
<evidence type="ECO:0000256" key="9">
    <source>
        <dbReference type="ARBA" id="ARBA00023128"/>
    </source>
</evidence>
<keyword evidence="8" id="KW-1133">Transmembrane helix</keyword>
<dbReference type="Gene3D" id="3.40.50.300">
    <property type="entry name" value="P-loop containing nucleotide triphosphate hydrolases"/>
    <property type="match status" value="1"/>
</dbReference>